<dbReference type="Pfam" id="PF08666">
    <property type="entry name" value="SAF"/>
    <property type="match status" value="1"/>
</dbReference>
<dbReference type="Pfam" id="PF20629">
    <property type="entry name" value="GD_AH_C"/>
    <property type="match status" value="1"/>
</dbReference>
<protein>
    <submittedName>
        <fullName evidence="4">UxaA family hydrolase</fullName>
    </submittedName>
</protein>
<evidence type="ECO:0000313" key="4">
    <source>
        <dbReference type="EMBL" id="MFC5522385.1"/>
    </source>
</evidence>
<organism evidence="4 5">
    <name type="scientific">Polaromonas jejuensis</name>
    <dbReference type="NCBI Taxonomy" id="457502"/>
    <lineage>
        <taxon>Bacteria</taxon>
        <taxon>Pseudomonadati</taxon>
        <taxon>Pseudomonadota</taxon>
        <taxon>Betaproteobacteria</taxon>
        <taxon>Burkholderiales</taxon>
        <taxon>Comamonadaceae</taxon>
        <taxon>Polaromonas</taxon>
    </lineage>
</organism>
<dbReference type="Proteomes" id="UP001596084">
    <property type="component" value="Unassembled WGS sequence"/>
</dbReference>
<comment type="similarity">
    <text evidence="1">Belongs to the UxaA family.</text>
</comment>
<name>A0ABW0QDN0_9BURK</name>
<dbReference type="InterPro" id="IPR013974">
    <property type="entry name" value="SAF"/>
</dbReference>
<dbReference type="RefSeq" id="WP_084389402.1">
    <property type="nucleotide sequence ID" value="NZ_JBHSMX010000024.1"/>
</dbReference>
<dbReference type="CDD" id="cd11613">
    <property type="entry name" value="SAF_AH_GD"/>
    <property type="match status" value="1"/>
</dbReference>
<keyword evidence="4" id="KW-0378">Hydrolase</keyword>
<evidence type="ECO:0000256" key="1">
    <source>
        <dbReference type="ARBA" id="ARBA00010986"/>
    </source>
</evidence>
<dbReference type="PANTHER" id="PTHR30536">
    <property type="entry name" value="ALTRONATE/GALACTARATE DEHYDRATASE"/>
    <property type="match status" value="1"/>
</dbReference>
<proteinExistence type="inferred from homology"/>
<dbReference type="Gene3D" id="2.30.130.110">
    <property type="match status" value="1"/>
</dbReference>
<dbReference type="InterPro" id="IPR048332">
    <property type="entry name" value="GD_AH_C"/>
</dbReference>
<dbReference type="Pfam" id="PF04295">
    <property type="entry name" value="GD_AH_second"/>
    <property type="match status" value="1"/>
</dbReference>
<evidence type="ECO:0000313" key="5">
    <source>
        <dbReference type="Proteomes" id="UP001596084"/>
    </source>
</evidence>
<comment type="caution">
    <text evidence="4">The sequence shown here is derived from an EMBL/GenBank/DDBJ whole genome shotgun (WGS) entry which is preliminary data.</text>
</comment>
<dbReference type="InterPro" id="IPR044144">
    <property type="entry name" value="SAF_UxaA/GarD"/>
</dbReference>
<keyword evidence="2" id="KW-0456">Lyase</keyword>
<feature type="domain" description="SAF" evidence="3">
    <location>
        <begin position="31"/>
        <end position="100"/>
    </location>
</feature>
<evidence type="ECO:0000256" key="2">
    <source>
        <dbReference type="ARBA" id="ARBA00023239"/>
    </source>
</evidence>
<dbReference type="InterPro" id="IPR007392">
    <property type="entry name" value="GD_AH_second"/>
</dbReference>
<dbReference type="PANTHER" id="PTHR30536:SF5">
    <property type="entry name" value="ALTRONATE DEHYDRATASE"/>
    <property type="match status" value="1"/>
</dbReference>
<sequence length="527" mass="55705">MFSPTEEQALAQVAEPPVRPHARVIRLHADDDVVISLDQLVSGTRIASEGVTVAGLVPPGHKMATRAIEPGAAVRRYGQIIGFASQPIRPGQHVHTHNLAMGDFTRDYAHAAESRPTPLAAGPATFQGIVRADGRVATRNYIGILTSVNCSATVARAIADHFRRDIHPEMLADFPNVDGVVALTHGAGCAVDPEGEGLAVLQRTLGGYACHPNFASVLVIGLGCETNQIPRLLATQGLTDGEHLRSFTIQDTGGTTRTIAHGIEQIKAMLPQANEVRRETVPASHLVIGLQCGGSDGYSGISANPVLGAAVDLLVRHGGTAILSETPEIYGAEHLLTRRAVTPEVGQKLVDRIQWWEQYCERNGAAMDNNPSAGNKAGGLTTVLEKSLGGIAKGGSTNLVEVYEYAQPVRAHGLVFMDTPGYDPVSATGQVAGGANMICFTTGRGSAYGCAPSPSVKLATNTALWLRQADDMDLNCGEVLDGGASIEELGAKLFQMLLDTASGKRSRSELHGYGQNEFVPWQLSVIT</sequence>
<accession>A0ABW0QDN0</accession>
<dbReference type="SMART" id="SM00858">
    <property type="entry name" value="SAF"/>
    <property type="match status" value="1"/>
</dbReference>
<keyword evidence="5" id="KW-1185">Reference proteome</keyword>
<evidence type="ECO:0000259" key="3">
    <source>
        <dbReference type="SMART" id="SM00858"/>
    </source>
</evidence>
<dbReference type="EMBL" id="JBHSMX010000024">
    <property type="protein sequence ID" value="MFC5522385.1"/>
    <property type="molecule type" value="Genomic_DNA"/>
</dbReference>
<dbReference type="InterPro" id="IPR052172">
    <property type="entry name" value="UxaA_altronate/galactarate_dh"/>
</dbReference>
<reference evidence="5" key="1">
    <citation type="journal article" date="2019" name="Int. J. Syst. Evol. Microbiol.">
        <title>The Global Catalogue of Microorganisms (GCM) 10K type strain sequencing project: providing services to taxonomists for standard genome sequencing and annotation.</title>
        <authorList>
            <consortium name="The Broad Institute Genomics Platform"/>
            <consortium name="The Broad Institute Genome Sequencing Center for Infectious Disease"/>
            <person name="Wu L."/>
            <person name="Ma J."/>
        </authorList>
    </citation>
    <scope>NUCLEOTIDE SEQUENCE [LARGE SCALE GENOMIC DNA]</scope>
    <source>
        <strain evidence="5">CGMCC 4.7277</strain>
    </source>
</reference>
<gene>
    <name evidence="4" type="ORF">ACFPP7_15910</name>
</gene>
<dbReference type="GO" id="GO:0016787">
    <property type="term" value="F:hydrolase activity"/>
    <property type="evidence" value="ECO:0007669"/>
    <property type="project" value="UniProtKB-KW"/>
</dbReference>